<protein>
    <recommendedName>
        <fullName evidence="5">Glycosyltransferase</fullName>
        <ecNumber evidence="5">2.4.1.-</ecNumber>
    </recommendedName>
</protein>
<dbReference type="Pfam" id="PF00201">
    <property type="entry name" value="UDPGT"/>
    <property type="match status" value="1"/>
</dbReference>
<evidence type="ECO:0000256" key="5">
    <source>
        <dbReference type="RuleBase" id="RU362057"/>
    </source>
</evidence>
<dbReference type="InterPro" id="IPR035595">
    <property type="entry name" value="UDP_glycos_trans_CS"/>
</dbReference>
<dbReference type="Gene3D" id="3.40.50.2000">
    <property type="entry name" value="Glycogen Phosphorylase B"/>
    <property type="match status" value="3"/>
</dbReference>
<dbReference type="GO" id="GO:0008194">
    <property type="term" value="F:UDP-glycosyltransferase activity"/>
    <property type="evidence" value="ECO:0007669"/>
    <property type="project" value="InterPro"/>
</dbReference>
<gene>
    <name evidence="6" type="primary">UGT73C3_2</name>
    <name evidence="6" type="ORF">CK203_102288</name>
</gene>
<keyword evidence="3 4" id="KW-0808">Transferase</keyword>
<dbReference type="FunFam" id="3.40.50.2000:FF:000431">
    <property type="entry name" value="UDP-glycosyltransferase 90A1"/>
    <property type="match status" value="1"/>
</dbReference>
<evidence type="ECO:0000256" key="2">
    <source>
        <dbReference type="ARBA" id="ARBA00022676"/>
    </source>
</evidence>
<evidence type="ECO:0000313" key="6">
    <source>
        <dbReference type="EMBL" id="RVW47977.1"/>
    </source>
</evidence>
<dbReference type="Proteomes" id="UP000288805">
    <property type="component" value="Unassembled WGS sequence"/>
</dbReference>
<comment type="caution">
    <text evidence="6">The sequence shown here is derived from an EMBL/GenBank/DDBJ whole genome shotgun (WGS) entry which is preliminary data.</text>
</comment>
<dbReference type="PANTHER" id="PTHR48047:SF182">
    <property type="entry name" value="GLYCOSYLTRANSFERASE"/>
    <property type="match status" value="1"/>
</dbReference>
<evidence type="ECO:0000313" key="7">
    <source>
        <dbReference type="Proteomes" id="UP000288805"/>
    </source>
</evidence>
<evidence type="ECO:0000256" key="4">
    <source>
        <dbReference type="RuleBase" id="RU003718"/>
    </source>
</evidence>
<proteinExistence type="inferred from homology"/>
<dbReference type="CDD" id="cd03784">
    <property type="entry name" value="GT1_Gtf-like"/>
    <property type="match status" value="1"/>
</dbReference>
<dbReference type="EMBL" id="QGNW01001261">
    <property type="protein sequence ID" value="RVW47977.1"/>
    <property type="molecule type" value="Genomic_DNA"/>
</dbReference>
<dbReference type="PANTHER" id="PTHR48047">
    <property type="entry name" value="GLYCOSYLTRANSFERASE"/>
    <property type="match status" value="1"/>
</dbReference>
<comment type="similarity">
    <text evidence="1 4">Belongs to the UDP-glycosyltransferase family.</text>
</comment>
<dbReference type="EC" id="2.4.1.-" evidence="5"/>
<dbReference type="FunFam" id="3.40.50.2000:FF:000071">
    <property type="entry name" value="Glycosyltransferase"/>
    <property type="match status" value="1"/>
</dbReference>
<evidence type="ECO:0000256" key="3">
    <source>
        <dbReference type="ARBA" id="ARBA00022679"/>
    </source>
</evidence>
<name>A0A438EJV9_VITVI</name>
<dbReference type="AlphaFoldDB" id="A0A438EJV9"/>
<keyword evidence="2 4" id="KW-0328">Glycosyltransferase</keyword>
<organism evidence="6 7">
    <name type="scientific">Vitis vinifera</name>
    <name type="common">Grape</name>
    <dbReference type="NCBI Taxonomy" id="29760"/>
    <lineage>
        <taxon>Eukaryota</taxon>
        <taxon>Viridiplantae</taxon>
        <taxon>Streptophyta</taxon>
        <taxon>Embryophyta</taxon>
        <taxon>Tracheophyta</taxon>
        <taxon>Spermatophyta</taxon>
        <taxon>Magnoliopsida</taxon>
        <taxon>eudicotyledons</taxon>
        <taxon>Gunneridae</taxon>
        <taxon>Pentapetalae</taxon>
        <taxon>rosids</taxon>
        <taxon>Vitales</taxon>
        <taxon>Vitaceae</taxon>
        <taxon>Viteae</taxon>
        <taxon>Vitis</taxon>
    </lineage>
</organism>
<evidence type="ECO:0000256" key="1">
    <source>
        <dbReference type="ARBA" id="ARBA00009995"/>
    </source>
</evidence>
<accession>A0A438EJV9</accession>
<dbReference type="SUPFAM" id="SSF53756">
    <property type="entry name" value="UDP-Glycosyltransferase/glycogen phosphorylase"/>
    <property type="match status" value="1"/>
</dbReference>
<dbReference type="PROSITE" id="PS00375">
    <property type="entry name" value="UDPGT"/>
    <property type="match status" value="1"/>
</dbReference>
<dbReference type="InterPro" id="IPR002213">
    <property type="entry name" value="UDP_glucos_trans"/>
</dbReference>
<reference evidence="6 7" key="1">
    <citation type="journal article" date="2018" name="PLoS Genet.">
        <title>Population sequencing reveals clonal diversity and ancestral inbreeding in the grapevine cultivar Chardonnay.</title>
        <authorList>
            <person name="Roach M.J."/>
            <person name="Johnson D.L."/>
            <person name="Bohlmann J."/>
            <person name="van Vuuren H.J."/>
            <person name="Jones S.J."/>
            <person name="Pretorius I.S."/>
            <person name="Schmidt S.A."/>
            <person name="Borneman A.R."/>
        </authorList>
    </citation>
    <scope>NUCLEOTIDE SEQUENCE [LARGE SCALE GENOMIC DNA]</scope>
    <source>
        <strain evidence="7">cv. Chardonnay</strain>
        <tissue evidence="6">Leaf</tissue>
    </source>
</reference>
<sequence length="434" mass="48169">MSQSHLIPFTDMAKLLALRGIAVTIIMTPLNAIRFQTIIDQAIHSNLNIQFIPLPFPCQQAGLPQGCENMDSIPSPDLKKQFFLASSMLQQPLENLLGHLEPPPSCIIASVCLPWTRDVAVKFKIPWLVFHGISCFTLLCGKNIERSDVLKSVAADSEPFEVPGMPDKIEFTKAQLPPGFQPSSDGSGFVEKMRATAILAQGVVVNSFEDLEPNYLLEYKKLVNKVWCIGPVSLCNKEMSDKFGRGNKTSIDENQCLKWLDSRKPKGMAAGREVRRENQGRGLIIRGWAPQVLILSHPAAGGFLTHSGWNSTIEAICSGVPMITWPMFAEQFYNEKLVVQVLRIGVRIGVEVIVQWGEEEKAGALVKRNQIKEAVDKLMDEGKEGEERRERARKLGELAKMAVEEGGSSHLNTTLLIQDIMEQVNQNGPTKEIV</sequence>